<dbReference type="RefSeq" id="WP_092666338.1">
    <property type="nucleotide sequence ID" value="NZ_LT629734.1"/>
</dbReference>
<dbReference type="AlphaFoldDB" id="A0A1H1NYH2"/>
<evidence type="ECO:0000256" key="1">
    <source>
        <dbReference type="SAM" id="MobiDB-lite"/>
    </source>
</evidence>
<dbReference type="EMBL" id="LT629734">
    <property type="protein sequence ID" value="SDS03825.1"/>
    <property type="molecule type" value="Genomic_DNA"/>
</dbReference>
<dbReference type="OrthoDB" id="1094370at2"/>
<evidence type="ECO:0000313" key="2">
    <source>
        <dbReference type="EMBL" id="SDS03825.1"/>
    </source>
</evidence>
<reference evidence="3" key="1">
    <citation type="submission" date="2016-10" db="EMBL/GenBank/DDBJ databases">
        <authorList>
            <person name="Varghese N."/>
            <person name="Submissions S."/>
        </authorList>
    </citation>
    <scope>NUCLEOTIDE SEQUENCE [LARGE SCALE GENOMIC DNA]</scope>
    <source>
        <strain evidence="3">DSM 22965</strain>
    </source>
</reference>
<keyword evidence="3" id="KW-1185">Reference proteome</keyword>
<organism evidence="2 3">
    <name type="scientific">Agrococcus carbonis</name>
    <dbReference type="NCBI Taxonomy" id="684552"/>
    <lineage>
        <taxon>Bacteria</taxon>
        <taxon>Bacillati</taxon>
        <taxon>Actinomycetota</taxon>
        <taxon>Actinomycetes</taxon>
        <taxon>Micrococcales</taxon>
        <taxon>Microbacteriaceae</taxon>
        <taxon>Agrococcus</taxon>
    </lineage>
</organism>
<feature type="region of interest" description="Disordered" evidence="1">
    <location>
        <begin position="23"/>
        <end position="45"/>
    </location>
</feature>
<accession>A0A1H1NYH2</accession>
<dbReference type="Proteomes" id="UP000199649">
    <property type="component" value="Chromosome I"/>
</dbReference>
<proteinExistence type="predicted"/>
<sequence length="313" mass="34528">MSDDVLLDNHDIEHVIETIGRRLRERRGAPAPHGGRDPDWTSDDGRPIATVVREHVEQFRDSMRGLPLRDFHGTVLQRVTDGVLVTGVEHIGFRKPPEPRDLRHVYGPDRDAKHERRYYRFAWTDGSPGGSIIFAKAPQIIGQGLLQANAYAYSGQSAFAVTGAGMLFVPEHGAAQVAVRPYLPWRTTASFTHSTWDEEPEATRASVSCLLGILVESWKAGDAAVRQEQDAWITAYAHTTTDLLHDVPAAGTATVGDGLATSFVAVPGRRYGIYVYAWLEASASPQVHKNQYRFCTIDVDASVPFVVAEETLL</sequence>
<gene>
    <name evidence="2" type="ORF">SAMN04489719_1395</name>
</gene>
<evidence type="ECO:0000313" key="3">
    <source>
        <dbReference type="Proteomes" id="UP000199649"/>
    </source>
</evidence>
<protein>
    <submittedName>
        <fullName evidence="2">Uncharacterized protein</fullName>
    </submittedName>
</protein>
<name>A0A1H1NYH2_9MICO</name>